<accession>A0A4Q7YTC0</accession>
<feature type="compositionally biased region" description="Basic and acidic residues" evidence="1">
    <location>
        <begin position="640"/>
        <end position="658"/>
    </location>
</feature>
<evidence type="ECO:0000259" key="3">
    <source>
        <dbReference type="Pfam" id="PF01433"/>
    </source>
</evidence>
<dbReference type="Gene3D" id="1.10.390.10">
    <property type="entry name" value="Neutral Protease Domain 2"/>
    <property type="match status" value="1"/>
</dbReference>
<feature type="domain" description="Peptidase M1 membrane alanine aminopeptidase" evidence="3">
    <location>
        <begin position="413"/>
        <end position="566"/>
    </location>
</feature>
<dbReference type="Proteomes" id="UP000292958">
    <property type="component" value="Unassembled WGS sequence"/>
</dbReference>
<dbReference type="InterPro" id="IPR014782">
    <property type="entry name" value="Peptidase_M1_dom"/>
</dbReference>
<sequence length="658" mass="74214">MLNRCRAFVFLLAVAGPFAYAQGVSPSAPAYDPVQTFAPLTLPDPVNAYRSSNGAPGPSYWQNEADYDLHPTIDVQNKQLSATETITYTNNSPDVLTSLWLHVEQNIYRKDSRSRLAGGAVRSRRGHEETGPRPSSDGYAFDSVDIESGKQHVKADYLISDTRMQIRLAEPLKPHGGQLKIHIKYHYQIPGVWGGRTSWGKSAQGEIYDMAQWYPRMCVYDDLRGWDTLPYLGSEFYLEYGQFDYYVTVPSNFLVAGSGELVNPKEVLTSQQMARLEQARNSDATVMIRTPAEVNDPASRPKKDGTLTWHFHMDHTRDVAFSASPVFVWDAAKINLPDGKKSLAMSVYPPESVGDDAWTRSTEYVKNSIENFSKRWYPYPYPAAINVAGFSTGMEYPGIVFDGIPDKGSFLFWVTAHEIGHDWFPMIVGSNERRNAFMDEGFNTFIDIFESDEYAGGKYGPKRDSEYSAGGEPPDMILKVLDDPTAPPVLFPADGYTPRLGHPVSYFKGAYGNVLLREQILGPERFDWAFRKYIRDWAFKHPSPSDFFRAMQSEGGEDLGWFWRGWYMNNWKFDLAVTKIDAASMTITNKGQLVLPATVEVKFKDGTSERTELPVETWLSKGEYVWSSDDKKPIASVTIDPDHKLPDDDRSNNTKSAE</sequence>
<keyword evidence="5" id="KW-1185">Reference proteome</keyword>
<dbReference type="SUPFAM" id="SSF55486">
    <property type="entry name" value="Metalloproteases ('zincins'), catalytic domain"/>
    <property type="match status" value="1"/>
</dbReference>
<feature type="region of interest" description="Disordered" evidence="1">
    <location>
        <begin position="114"/>
        <end position="142"/>
    </location>
</feature>
<dbReference type="AlphaFoldDB" id="A0A4Q7YTC0"/>
<dbReference type="InterPro" id="IPR027268">
    <property type="entry name" value="Peptidase_M4/M1_CTD_sf"/>
</dbReference>
<dbReference type="Pfam" id="PF01433">
    <property type="entry name" value="Peptidase_M1"/>
    <property type="match status" value="1"/>
</dbReference>
<dbReference type="RefSeq" id="WP_165420024.1">
    <property type="nucleotide sequence ID" value="NZ_SHKW01000001.1"/>
</dbReference>
<reference evidence="4 5" key="1">
    <citation type="submission" date="2019-02" db="EMBL/GenBank/DDBJ databases">
        <title>Genomic Encyclopedia of Archaeal and Bacterial Type Strains, Phase II (KMG-II): from individual species to whole genera.</title>
        <authorList>
            <person name="Goeker M."/>
        </authorList>
    </citation>
    <scope>NUCLEOTIDE SEQUENCE [LARGE SCALE GENOMIC DNA]</scope>
    <source>
        <strain evidence="4 5">DSM 18101</strain>
    </source>
</reference>
<keyword evidence="2" id="KW-0732">Signal</keyword>
<dbReference type="EMBL" id="SHKW01000001">
    <property type="protein sequence ID" value="RZU40828.1"/>
    <property type="molecule type" value="Genomic_DNA"/>
</dbReference>
<feature type="region of interest" description="Disordered" evidence="1">
    <location>
        <begin position="634"/>
        <end position="658"/>
    </location>
</feature>
<gene>
    <name evidence="4" type="ORF">BDD14_2314</name>
</gene>
<protein>
    <recommendedName>
        <fullName evidence="3">Peptidase M1 membrane alanine aminopeptidase domain-containing protein</fullName>
    </recommendedName>
</protein>
<feature type="chain" id="PRO_5020703544" description="Peptidase M1 membrane alanine aminopeptidase domain-containing protein" evidence="2">
    <location>
        <begin position="22"/>
        <end position="658"/>
    </location>
</feature>
<comment type="caution">
    <text evidence="4">The sequence shown here is derived from an EMBL/GenBank/DDBJ whole genome shotgun (WGS) entry which is preliminary data.</text>
</comment>
<evidence type="ECO:0000256" key="2">
    <source>
        <dbReference type="SAM" id="SignalP"/>
    </source>
</evidence>
<evidence type="ECO:0000256" key="1">
    <source>
        <dbReference type="SAM" id="MobiDB-lite"/>
    </source>
</evidence>
<dbReference type="CDD" id="cd09604">
    <property type="entry name" value="M1_APN_like"/>
    <property type="match status" value="1"/>
</dbReference>
<evidence type="ECO:0000313" key="4">
    <source>
        <dbReference type="EMBL" id="RZU40828.1"/>
    </source>
</evidence>
<dbReference type="GO" id="GO:0008270">
    <property type="term" value="F:zinc ion binding"/>
    <property type="evidence" value="ECO:0007669"/>
    <property type="project" value="InterPro"/>
</dbReference>
<dbReference type="GO" id="GO:0008237">
    <property type="term" value="F:metallopeptidase activity"/>
    <property type="evidence" value="ECO:0007669"/>
    <property type="project" value="InterPro"/>
</dbReference>
<organism evidence="4 5">
    <name type="scientific">Edaphobacter modestus</name>
    <dbReference type="NCBI Taxonomy" id="388466"/>
    <lineage>
        <taxon>Bacteria</taxon>
        <taxon>Pseudomonadati</taxon>
        <taxon>Acidobacteriota</taxon>
        <taxon>Terriglobia</taxon>
        <taxon>Terriglobales</taxon>
        <taxon>Acidobacteriaceae</taxon>
        <taxon>Edaphobacter</taxon>
    </lineage>
</organism>
<name>A0A4Q7YTC0_9BACT</name>
<feature type="signal peptide" evidence="2">
    <location>
        <begin position="1"/>
        <end position="21"/>
    </location>
</feature>
<evidence type="ECO:0000313" key="5">
    <source>
        <dbReference type="Proteomes" id="UP000292958"/>
    </source>
</evidence>
<proteinExistence type="predicted"/>